<feature type="transmembrane region" description="Helical" evidence="2">
    <location>
        <begin position="199"/>
        <end position="218"/>
    </location>
</feature>
<dbReference type="PANTHER" id="PTHR14859">
    <property type="entry name" value="CALCOFLUOR WHITE HYPERSENSITIVE PROTEIN PRECURSOR"/>
    <property type="match status" value="1"/>
</dbReference>
<evidence type="ECO:0000259" key="3">
    <source>
        <dbReference type="Pfam" id="PF10277"/>
    </source>
</evidence>
<feature type="transmembrane region" description="Helical" evidence="2">
    <location>
        <begin position="642"/>
        <end position="664"/>
    </location>
</feature>
<dbReference type="RefSeq" id="XP_014655984.1">
    <property type="nucleotide sequence ID" value="XM_014800498.1"/>
</dbReference>
<feature type="transmembrane region" description="Helical" evidence="2">
    <location>
        <begin position="684"/>
        <end position="702"/>
    </location>
</feature>
<reference evidence="8" key="1">
    <citation type="journal article" date="2014" name="Genome Announc.">
        <title>Draft Genome Sequence of the Yeast Pseudozyma antarctica Type Strain JCM10317, a Producer of the Glycolipid Biosurfactants, Mannosylerythritol Lipids.</title>
        <authorList>
            <person name="Saika A."/>
            <person name="Koike H."/>
            <person name="Hori T."/>
            <person name="Fukuoka T."/>
            <person name="Sato S."/>
            <person name="Habe H."/>
            <person name="Kitamoto D."/>
            <person name="Morita T."/>
        </authorList>
    </citation>
    <scope>NUCLEOTIDE SEQUENCE [LARGE SCALE GENOMIC DNA]</scope>
    <source>
        <strain evidence="8">JCM 10317</strain>
    </source>
</reference>
<dbReference type="GO" id="GO:0005783">
    <property type="term" value="C:endoplasmic reticulum"/>
    <property type="evidence" value="ECO:0007669"/>
    <property type="project" value="TreeGrafter"/>
</dbReference>
<dbReference type="SUPFAM" id="SSF56219">
    <property type="entry name" value="DNase I-like"/>
    <property type="match status" value="1"/>
</dbReference>
<evidence type="ECO:0000313" key="8">
    <source>
        <dbReference type="Proteomes" id="UP000053758"/>
    </source>
</evidence>
<keyword evidence="2" id="KW-1133">Transmembrane helix</keyword>
<dbReference type="GO" id="GO:0006506">
    <property type="term" value="P:GPI anchor biosynthetic process"/>
    <property type="evidence" value="ECO:0007669"/>
    <property type="project" value="TreeGrafter"/>
</dbReference>
<feature type="transmembrane region" description="Helical" evidence="2">
    <location>
        <begin position="440"/>
        <end position="459"/>
    </location>
</feature>
<feature type="transmembrane region" description="Helical" evidence="2">
    <location>
        <begin position="308"/>
        <end position="330"/>
    </location>
</feature>
<feature type="transmembrane region" description="Helical" evidence="2">
    <location>
        <begin position="279"/>
        <end position="296"/>
    </location>
</feature>
<dbReference type="Proteomes" id="UP000053758">
    <property type="component" value="Unassembled WGS sequence"/>
</dbReference>
<keyword evidence="2" id="KW-0812">Transmembrane</keyword>
<dbReference type="AlphaFoldDB" id="A0A081CGM6"/>
<protein>
    <submittedName>
        <fullName evidence="7">Calcofluor white hypersensitive protein</fullName>
    </submittedName>
</protein>
<organism evidence="7 8">
    <name type="scientific">Pseudozyma antarctica</name>
    <name type="common">Yeast</name>
    <name type="synonym">Candida antarctica</name>
    <dbReference type="NCBI Taxonomy" id="84753"/>
    <lineage>
        <taxon>Eukaryota</taxon>
        <taxon>Fungi</taxon>
        <taxon>Dikarya</taxon>
        <taxon>Basidiomycota</taxon>
        <taxon>Ustilaginomycotina</taxon>
        <taxon>Ustilaginomycetes</taxon>
        <taxon>Ustilaginales</taxon>
        <taxon>Ustilaginaceae</taxon>
        <taxon>Moesziomyces</taxon>
    </lineage>
</organism>
<feature type="transmembrane region" description="Helical" evidence="2">
    <location>
        <begin position="709"/>
        <end position="729"/>
    </location>
</feature>
<feature type="domain" description="CWH43-like N-terminal" evidence="3">
    <location>
        <begin position="107"/>
        <end position="333"/>
    </location>
</feature>
<dbReference type="InterPro" id="IPR019402">
    <property type="entry name" value="CWH43_N"/>
</dbReference>
<evidence type="ECO:0000259" key="6">
    <source>
        <dbReference type="Pfam" id="PF23226"/>
    </source>
</evidence>
<feature type="transmembrane region" description="Helical" evidence="2">
    <location>
        <begin position="859"/>
        <end position="879"/>
    </location>
</feature>
<dbReference type="InterPro" id="IPR053911">
    <property type="entry name" value="PGAP2IP_TM_2nd"/>
</dbReference>
<name>A0A081CGM6_PSEA2</name>
<gene>
    <name evidence="7" type="ORF">PAN0_010d4043</name>
</gene>
<dbReference type="InterPro" id="IPR057315">
    <property type="entry name" value="Exo_endo_phos_PGAP2IP_C"/>
</dbReference>
<dbReference type="Pfam" id="PF23021">
    <property type="entry name" value="6TM_2nd_PGAP2IP"/>
    <property type="match status" value="1"/>
</dbReference>
<feature type="transmembrane region" description="Helical" evidence="2">
    <location>
        <begin position="735"/>
        <end position="757"/>
    </location>
</feature>
<dbReference type="Pfam" id="PF10277">
    <property type="entry name" value="Frag1"/>
    <property type="match status" value="1"/>
</dbReference>
<keyword evidence="2" id="KW-0472">Membrane</keyword>
<feature type="transmembrane region" description="Helical" evidence="2">
    <location>
        <begin position="471"/>
        <end position="489"/>
    </location>
</feature>
<dbReference type="Pfam" id="PF23226">
    <property type="entry name" value="Exo_endo_phos_PGAP2IP"/>
    <property type="match status" value="1"/>
</dbReference>
<feature type="domain" description="PGAP2IP first transmembrane" evidence="5">
    <location>
        <begin position="443"/>
        <end position="613"/>
    </location>
</feature>
<dbReference type="GO" id="GO:0031505">
    <property type="term" value="P:fungal-type cell wall organization"/>
    <property type="evidence" value="ECO:0007669"/>
    <property type="project" value="TreeGrafter"/>
</dbReference>
<feature type="transmembrane region" description="Helical" evidence="2">
    <location>
        <begin position="114"/>
        <end position="132"/>
    </location>
</feature>
<feature type="transmembrane region" description="Helical" evidence="2">
    <location>
        <begin position="799"/>
        <end position="816"/>
    </location>
</feature>
<dbReference type="InterPro" id="IPR053912">
    <property type="entry name" value="PGAP2IP_TM_1nd"/>
</dbReference>
<evidence type="ECO:0000259" key="5">
    <source>
        <dbReference type="Pfam" id="PF23022"/>
    </source>
</evidence>
<proteinExistence type="predicted"/>
<feature type="transmembrane region" description="Helical" evidence="2">
    <location>
        <begin position="164"/>
        <end position="187"/>
    </location>
</feature>
<dbReference type="InterPro" id="IPR036691">
    <property type="entry name" value="Endo/exonu/phosph_ase_sf"/>
</dbReference>
<keyword evidence="8" id="KW-1185">Reference proteome</keyword>
<feature type="domain" description="PGAP2IP C-terminal nuclease-like" evidence="6">
    <location>
        <begin position="895"/>
        <end position="1121"/>
    </location>
</feature>
<dbReference type="FunFam" id="3.60.10.10:FF:000031">
    <property type="entry name" value="Calcofluor white hypersensitive protein"/>
    <property type="match status" value="1"/>
</dbReference>
<feature type="transmembrane region" description="Helical" evidence="2">
    <location>
        <begin position="224"/>
        <end position="244"/>
    </location>
</feature>
<dbReference type="Pfam" id="PF23022">
    <property type="entry name" value="6TM_1st_PGAP2IP"/>
    <property type="match status" value="1"/>
</dbReference>
<dbReference type="HOGENOM" id="CLU_009808_0_0_1"/>
<feature type="domain" description="PGAP2IP second transmembrane" evidence="4">
    <location>
        <begin position="643"/>
        <end position="820"/>
    </location>
</feature>
<dbReference type="GeneID" id="26304931"/>
<dbReference type="GO" id="GO:0016020">
    <property type="term" value="C:membrane"/>
    <property type="evidence" value="ECO:0007669"/>
    <property type="project" value="GOC"/>
</dbReference>
<dbReference type="Gene3D" id="3.60.10.10">
    <property type="entry name" value="Endonuclease/exonuclease/phosphatase"/>
    <property type="match status" value="1"/>
</dbReference>
<feature type="transmembrane region" description="Helical" evidence="2">
    <location>
        <begin position="764"/>
        <end position="787"/>
    </location>
</feature>
<dbReference type="PANTHER" id="PTHR14859:SF1">
    <property type="entry name" value="PGAP2-INTERACTING PROTEIN"/>
    <property type="match status" value="1"/>
</dbReference>
<evidence type="ECO:0000256" key="2">
    <source>
        <dbReference type="SAM" id="Phobius"/>
    </source>
</evidence>
<evidence type="ECO:0000259" key="4">
    <source>
        <dbReference type="Pfam" id="PF23021"/>
    </source>
</evidence>
<feature type="region of interest" description="Disordered" evidence="1">
    <location>
        <begin position="390"/>
        <end position="409"/>
    </location>
</feature>
<evidence type="ECO:0000313" key="7">
    <source>
        <dbReference type="EMBL" id="GAK65822.1"/>
    </source>
</evidence>
<feature type="transmembrane region" description="Helical" evidence="2">
    <location>
        <begin position="602"/>
        <end position="621"/>
    </location>
</feature>
<accession>A0A081CGM6</accession>
<feature type="transmembrane region" description="Helical" evidence="2">
    <location>
        <begin position="532"/>
        <end position="551"/>
    </location>
</feature>
<dbReference type="EMBL" id="DF830077">
    <property type="protein sequence ID" value="GAK65822.1"/>
    <property type="molecule type" value="Genomic_DNA"/>
</dbReference>
<sequence length="1178" mass="129072">MWSWSWKSGVACPCVGASARAEVDPGVSRRAPQRLSSLARVSTSSRLPFSSSTILFEATPSPSLKLTTKRVSEELEKSAPTVARGPYVAARSHSTSTVLENDAVRRLVSHVHTIMGFLAFFGALITALSLHYQKVVKNHVAQYPDEWWPSVSATIGDWYPERNIFQVGIALMAGPRFALVFLSALLVSLSTPNRSPKASILLFVGVLRTLACGGWVYVTSTDDHLFHDIAMFLYLALTPPWMFITSGSLAQPSVSPRAGASDSTSKDALAAKARRMRRIACFSFFACTPFMGYFFYRHNALRVPGAYSYYAYFEWGLIIFDLLFDAASVYDLSRFEIHIVEAPKLEPSSSTSAARDTAYGPEGRRLIDGAWARGGRHHAIASGAWSASQLGAGADGQQSAPPKAATDEDDAVDPVLGDDFECLASPTSLRAIIALMSDSYLAFCFWTALTALHPMIFYFSVYNLAIGGHEALLISQVLGLGLTLALPALRSRVRRQSSSGASTVGPVSSQAKALGWLLSLAGQASWCVANPLVRLVAVAFSNALLAVLLALEWGAAWETDRLSVKLGIWLIGLLASNLAKYANHSNNPAWPFMDSTNGGHNALLLALALVAIAEMAVRPKYDRFPSLQRRQSSRTAPARSKSNGSFTMAALGVGALLYALHTFLTDTGTMIAWGWTGYPVRGPMAIPHGCIILITMAFSSLAATRWTTFGYRITLFLVQCASAALLYFTADWTSFVGAVGMALSLPPMAFPIISAAMRHDPIKVLLFGWFAANVLTFMGVLTVAYAFVPGGKVLRERTGFMLVVQLVLLGLGLANARRVDSARLRASRSQSGQRTAQVADDSKSAKAARLSNAARSGSTYYICLLMALIGLVGNLVPLYRIVPSSSIAPHHAEHRLVTAGMWTVHFALDQHMRDSSRRMASIMKTLDMDLFGLVESDLHRPVFGNRDLTQYLAEELKMYADIGPAPSKHTWGAALFSKFPIINSTHHLLPSPGGELAPAIHAVIDLYGTPTHVIVSHNGQEEDPLDRELQTTEIARILREAYPHPAIFLGYVVTKPHAERPAPYKILFEDGKMQDVEPTDFGRWCEYLGFRGLERISYVRVSRYTVTDTELQTMKLVVPKEPLDPDTNEFTRFVIAETYAEPMRYPTSLIDPEAYVYDKHIYSPYPWPIYYGRPVPDF</sequence>
<dbReference type="InterPro" id="IPR051916">
    <property type="entry name" value="GPI-anchor_lipid_remodeler"/>
</dbReference>
<evidence type="ECO:0000256" key="1">
    <source>
        <dbReference type="SAM" id="MobiDB-lite"/>
    </source>
</evidence>